<evidence type="ECO:0000313" key="8">
    <source>
        <dbReference type="Proteomes" id="UP000184501"/>
    </source>
</evidence>
<dbReference type="Gene3D" id="3.30.930.10">
    <property type="entry name" value="Bira Bifunctional Protein, Domain 2"/>
    <property type="match status" value="1"/>
</dbReference>
<accession>A0A1M5K6B9</accession>
<protein>
    <recommendedName>
        <fullName evidence="5">biotin--[biotin carboxyl-carrier protein] ligase</fullName>
        <ecNumber evidence="5">6.3.4.15</ecNumber>
    </recommendedName>
</protein>
<keyword evidence="1 7" id="KW-0436">Ligase</keyword>
<dbReference type="Pfam" id="PF02237">
    <property type="entry name" value="BPL_C"/>
    <property type="match status" value="1"/>
</dbReference>
<dbReference type="SUPFAM" id="SSF55681">
    <property type="entry name" value="Class II aaRS and biotin synthetases"/>
    <property type="match status" value="1"/>
</dbReference>
<dbReference type="Proteomes" id="UP000184501">
    <property type="component" value="Unassembled WGS sequence"/>
</dbReference>
<dbReference type="PROSITE" id="PS51733">
    <property type="entry name" value="BPL_LPL_CATALYTIC"/>
    <property type="match status" value="1"/>
</dbReference>
<evidence type="ECO:0000256" key="5">
    <source>
        <dbReference type="ARBA" id="ARBA00024227"/>
    </source>
</evidence>
<dbReference type="NCBIfam" id="TIGR00121">
    <property type="entry name" value="birA_ligase"/>
    <property type="match status" value="1"/>
</dbReference>
<dbReference type="AlphaFoldDB" id="A0A1M5K6B9"/>
<dbReference type="EC" id="6.3.4.15" evidence="5"/>
<gene>
    <name evidence="7" type="ORF">SAMN05444320_109157</name>
</gene>
<evidence type="ECO:0000256" key="1">
    <source>
        <dbReference type="ARBA" id="ARBA00022598"/>
    </source>
</evidence>
<evidence type="ECO:0000256" key="2">
    <source>
        <dbReference type="ARBA" id="ARBA00022741"/>
    </source>
</evidence>
<dbReference type="SUPFAM" id="SSF50037">
    <property type="entry name" value="C-terminal domain of transcriptional repressors"/>
    <property type="match status" value="1"/>
</dbReference>
<evidence type="ECO:0000256" key="4">
    <source>
        <dbReference type="ARBA" id="ARBA00023267"/>
    </source>
</evidence>
<dbReference type="InterPro" id="IPR004408">
    <property type="entry name" value="Biotin_CoA_COase_ligase"/>
</dbReference>
<feature type="domain" description="BPL/LPL catalytic" evidence="6">
    <location>
        <begin position="14"/>
        <end position="207"/>
    </location>
</feature>
<dbReference type="InterPro" id="IPR004143">
    <property type="entry name" value="BPL_LPL_catalytic"/>
</dbReference>
<dbReference type="Gene3D" id="2.30.30.100">
    <property type="match status" value="1"/>
</dbReference>
<dbReference type="EMBL" id="FQVN01000009">
    <property type="protein sequence ID" value="SHG48294.1"/>
    <property type="molecule type" value="Genomic_DNA"/>
</dbReference>
<proteinExistence type="predicted"/>
<keyword evidence="2" id="KW-0547">Nucleotide-binding</keyword>
<name>A0A1M5K6B9_STRHI</name>
<dbReference type="GO" id="GO:0005524">
    <property type="term" value="F:ATP binding"/>
    <property type="evidence" value="ECO:0007669"/>
    <property type="project" value="UniProtKB-KW"/>
</dbReference>
<dbReference type="GO" id="GO:0004077">
    <property type="term" value="F:biotin--[biotin carboxyl-carrier protein] ligase activity"/>
    <property type="evidence" value="ECO:0007669"/>
    <property type="project" value="UniProtKB-EC"/>
</dbReference>
<keyword evidence="8" id="KW-1185">Reference proteome</keyword>
<dbReference type="STRING" id="2017.SAMN05444320_109157"/>
<dbReference type="Pfam" id="PF03099">
    <property type="entry name" value="BPL_LplA_LipB"/>
    <property type="match status" value="1"/>
</dbReference>
<keyword evidence="3" id="KW-0067">ATP-binding</keyword>
<dbReference type="PANTHER" id="PTHR12835:SF5">
    <property type="entry name" value="BIOTIN--PROTEIN LIGASE"/>
    <property type="match status" value="1"/>
</dbReference>
<dbReference type="InterPro" id="IPR008988">
    <property type="entry name" value="Transcriptional_repressor_C"/>
</dbReference>
<organism evidence="7 8">
    <name type="scientific">Streptoalloteichus hindustanus</name>
    <dbReference type="NCBI Taxonomy" id="2017"/>
    <lineage>
        <taxon>Bacteria</taxon>
        <taxon>Bacillati</taxon>
        <taxon>Actinomycetota</taxon>
        <taxon>Actinomycetes</taxon>
        <taxon>Pseudonocardiales</taxon>
        <taxon>Pseudonocardiaceae</taxon>
        <taxon>Streptoalloteichus</taxon>
    </lineage>
</organism>
<reference evidence="7 8" key="1">
    <citation type="submission" date="2016-11" db="EMBL/GenBank/DDBJ databases">
        <authorList>
            <person name="Jaros S."/>
            <person name="Januszkiewicz K."/>
            <person name="Wedrychowicz H."/>
        </authorList>
    </citation>
    <scope>NUCLEOTIDE SEQUENCE [LARGE SCALE GENOMIC DNA]</scope>
    <source>
        <strain evidence="7 8">DSM 44523</strain>
    </source>
</reference>
<dbReference type="PANTHER" id="PTHR12835">
    <property type="entry name" value="BIOTIN PROTEIN LIGASE"/>
    <property type="match status" value="1"/>
</dbReference>
<dbReference type="CDD" id="cd16442">
    <property type="entry name" value="BPL"/>
    <property type="match status" value="1"/>
</dbReference>
<dbReference type="GO" id="GO:0005737">
    <property type="term" value="C:cytoplasm"/>
    <property type="evidence" value="ECO:0007669"/>
    <property type="project" value="TreeGrafter"/>
</dbReference>
<keyword evidence="4" id="KW-0092">Biotin</keyword>
<dbReference type="InterPro" id="IPR003142">
    <property type="entry name" value="BPL_C"/>
</dbReference>
<dbReference type="RefSeq" id="WP_234995914.1">
    <property type="nucleotide sequence ID" value="NZ_FQVN01000009.1"/>
</dbReference>
<evidence type="ECO:0000259" key="6">
    <source>
        <dbReference type="PROSITE" id="PS51733"/>
    </source>
</evidence>
<dbReference type="InterPro" id="IPR045864">
    <property type="entry name" value="aa-tRNA-synth_II/BPL/LPL"/>
</dbReference>
<sequence>MTTDVVRAPLRAEVLREQLVDQNRWAALDVVDRTGSTNSDLAEAARAGAADRTVLIAEEQTAGRGRQQRSWTSPRGAGLYLSVLWRPRGVPVPRLAWLPLLTGLVLAEVIDELTGVEARVKWPNDLLVGPNRAKCAGVLAEVVAVQPEPAVVVGVGLNVSHRVDELVTGPGGLRATSLAVEGVTGVSREQVAIAFLRHLATAEAQWREAAGDPVGGGLQAAFRQVCATVGQQVRVELPDGVMLHGTAVDVDADGRLVVREASGTLVPVSAGDVVHVRPVG</sequence>
<evidence type="ECO:0000256" key="3">
    <source>
        <dbReference type="ARBA" id="ARBA00022840"/>
    </source>
</evidence>
<evidence type="ECO:0000313" key="7">
    <source>
        <dbReference type="EMBL" id="SHG48294.1"/>
    </source>
</evidence>